<reference evidence="2 4" key="2">
    <citation type="journal article" date="2020" name="Extremophiles">
        <title>Genomic analysis of Caldalkalibacillus thermarum TA2.A1 reveals aerobic alkaliphilic metabolism and evolutionary hallmarks linking alkaliphilic bacteria and plant life.</title>
        <authorList>
            <person name="de Jong S.I."/>
            <person name="van den Broek M.A."/>
            <person name="Merkel A.Y."/>
            <person name="de la Torre Cortes P."/>
            <person name="Kalamorz F."/>
            <person name="Cook G.M."/>
            <person name="van Loosdrecht M.C.M."/>
            <person name="McMillan D.G.G."/>
        </authorList>
    </citation>
    <scope>NUCLEOTIDE SEQUENCE [LARGE SCALE GENOMIC DNA]</scope>
    <source>
        <strain evidence="2 4">TA2.A1</strain>
    </source>
</reference>
<dbReference type="AlphaFoldDB" id="F5L7G3"/>
<reference evidence="1 3" key="1">
    <citation type="journal article" date="2011" name="J. Bacteriol.">
        <title>Draft genome sequence of the thermoalkaliphilic Caldalkalibacillus thermarum strain TA2.A1.</title>
        <authorList>
            <person name="Kalamorz F."/>
            <person name="Keis S."/>
            <person name="McMillan D.G."/>
            <person name="Olsson K."/>
            <person name="Stanton J.A."/>
            <person name="Stockwell P."/>
            <person name="Black M.A."/>
            <person name="Klingeman D.M."/>
            <person name="Land M.L."/>
            <person name="Han C.S."/>
            <person name="Martin S.L."/>
            <person name="Becher S.A."/>
            <person name="Peddie C.J."/>
            <person name="Morgan H.W."/>
            <person name="Matthies D."/>
            <person name="Preiss L."/>
            <person name="Meier T."/>
            <person name="Brown S.D."/>
            <person name="Cook G.M."/>
        </authorList>
    </citation>
    <scope>NUCLEOTIDE SEQUENCE [LARGE SCALE GENOMIC DNA]</scope>
    <source>
        <strain evidence="1 3">TA2.A1</strain>
    </source>
</reference>
<dbReference type="EMBL" id="AFCE01000140">
    <property type="protein sequence ID" value="EGL82755.1"/>
    <property type="molecule type" value="Genomic_DNA"/>
</dbReference>
<evidence type="ECO:0000313" key="1">
    <source>
        <dbReference type="EMBL" id="EGL82755.1"/>
    </source>
</evidence>
<gene>
    <name evidence="1" type="ORF">CathTA2_1763</name>
    <name evidence="2" type="ORF">HUR95_09015</name>
</gene>
<accession>F5L7G3</accession>
<keyword evidence="4" id="KW-1185">Reference proteome</keyword>
<evidence type="ECO:0000313" key="2">
    <source>
        <dbReference type="EMBL" id="QZT32547.1"/>
    </source>
</evidence>
<dbReference type="RefSeq" id="WP_007504862.1">
    <property type="nucleotide sequence ID" value="NZ_AFCE01000140.1"/>
</dbReference>
<proteinExistence type="predicted"/>
<dbReference type="EMBL" id="CP082237">
    <property type="protein sequence ID" value="QZT32547.1"/>
    <property type="molecule type" value="Genomic_DNA"/>
</dbReference>
<evidence type="ECO:0000313" key="3">
    <source>
        <dbReference type="Proteomes" id="UP000010716"/>
    </source>
</evidence>
<dbReference type="Proteomes" id="UP000010716">
    <property type="component" value="Unassembled WGS sequence"/>
</dbReference>
<organism evidence="1 3">
    <name type="scientific">Caldalkalibacillus thermarum (strain TA2.A1)</name>
    <dbReference type="NCBI Taxonomy" id="986075"/>
    <lineage>
        <taxon>Bacteria</taxon>
        <taxon>Bacillati</taxon>
        <taxon>Bacillota</taxon>
        <taxon>Bacilli</taxon>
        <taxon>Bacillales</taxon>
        <taxon>Bacillaceae</taxon>
        <taxon>Caldalkalibacillus</taxon>
    </lineage>
</organism>
<reference evidence="2" key="3">
    <citation type="submission" date="2021-08" db="EMBL/GenBank/DDBJ databases">
        <authorList>
            <person name="de Jong S."/>
            <person name="van den Broek M."/>
            <person name="Merkel A."/>
            <person name="de la Torre Cortes P."/>
            <person name="Kalamorz F."/>
            <person name="Cook G."/>
            <person name="van Loosdrecht M."/>
            <person name="McMillan D."/>
        </authorList>
    </citation>
    <scope>NUCLEOTIDE SEQUENCE</scope>
    <source>
        <strain evidence="2">TA2.A1</strain>
    </source>
</reference>
<evidence type="ECO:0000313" key="4">
    <source>
        <dbReference type="Proteomes" id="UP000825179"/>
    </source>
</evidence>
<dbReference type="Proteomes" id="UP000825179">
    <property type="component" value="Chromosome"/>
</dbReference>
<dbReference type="KEGG" id="cthu:HUR95_09015"/>
<protein>
    <submittedName>
        <fullName evidence="1">Uncharacterized protein</fullName>
    </submittedName>
</protein>
<sequence length="47" mass="5788">MESKKLEELKGYFGYLQEQSEQEFCKQVELELMLSNDILRFWNQLRD</sequence>
<name>F5L7G3_CALTT</name>